<dbReference type="Proteomes" id="UP000829354">
    <property type="component" value="Chromosome IV"/>
</dbReference>
<gene>
    <name evidence="1" type="ORF">L5515_011581</name>
</gene>
<sequence length="73" mass="8433">MMPLAERLSDDGHDVSMYTISASRMKISSLKMILHQIPVELAEYFGIMKWFRIMDLGAMKLQCVILKKAKMIK</sequence>
<reference evidence="1 2" key="1">
    <citation type="submission" date="2022-04" db="EMBL/GenBank/DDBJ databases">
        <title>Chromosome-level reference genomes for two strains of Caenorhabditis briggsae: an improved platform for comparative genomics.</title>
        <authorList>
            <person name="Stevens L."/>
            <person name="Andersen E."/>
        </authorList>
    </citation>
    <scope>NUCLEOTIDE SEQUENCE [LARGE SCALE GENOMIC DNA]</scope>
    <source>
        <strain evidence="1">VX34</strain>
        <tissue evidence="1">Whole-organism</tissue>
    </source>
</reference>
<keyword evidence="2" id="KW-1185">Reference proteome</keyword>
<protein>
    <submittedName>
        <fullName evidence="1">Uncharacterized protein</fullName>
    </submittedName>
</protein>
<name>A0AAE9EQ83_CAEBR</name>
<evidence type="ECO:0000313" key="1">
    <source>
        <dbReference type="EMBL" id="UMM29006.1"/>
    </source>
</evidence>
<accession>A0AAE9EQ83</accession>
<proteinExistence type="predicted"/>
<dbReference type="EMBL" id="CP092623">
    <property type="protein sequence ID" value="UMM29006.1"/>
    <property type="molecule type" value="Genomic_DNA"/>
</dbReference>
<dbReference type="AlphaFoldDB" id="A0AAE9EQ83"/>
<organism evidence="1 2">
    <name type="scientific">Caenorhabditis briggsae</name>
    <dbReference type="NCBI Taxonomy" id="6238"/>
    <lineage>
        <taxon>Eukaryota</taxon>
        <taxon>Metazoa</taxon>
        <taxon>Ecdysozoa</taxon>
        <taxon>Nematoda</taxon>
        <taxon>Chromadorea</taxon>
        <taxon>Rhabditida</taxon>
        <taxon>Rhabditina</taxon>
        <taxon>Rhabditomorpha</taxon>
        <taxon>Rhabditoidea</taxon>
        <taxon>Rhabditidae</taxon>
        <taxon>Peloderinae</taxon>
        <taxon>Caenorhabditis</taxon>
    </lineage>
</organism>
<evidence type="ECO:0000313" key="2">
    <source>
        <dbReference type="Proteomes" id="UP000829354"/>
    </source>
</evidence>